<organism evidence="2 3">
    <name type="scientific">Fluviispira sanaruensis</name>
    <dbReference type="NCBI Taxonomy" id="2493639"/>
    <lineage>
        <taxon>Bacteria</taxon>
        <taxon>Pseudomonadati</taxon>
        <taxon>Bdellovibrionota</taxon>
        <taxon>Oligoflexia</taxon>
        <taxon>Silvanigrellales</taxon>
        <taxon>Silvanigrellaceae</taxon>
        <taxon>Fluviispira</taxon>
    </lineage>
</organism>
<dbReference type="Proteomes" id="UP000291236">
    <property type="component" value="Chromosome"/>
</dbReference>
<keyword evidence="1" id="KW-1133">Transmembrane helix</keyword>
<gene>
    <name evidence="2" type="ORF">JCM31447_30290</name>
</gene>
<proteinExistence type="predicted"/>
<keyword evidence="1" id="KW-0812">Transmembrane</keyword>
<feature type="transmembrane region" description="Helical" evidence="1">
    <location>
        <begin position="21"/>
        <end position="41"/>
    </location>
</feature>
<keyword evidence="1" id="KW-0472">Membrane</keyword>
<name>A0A4P2VNQ9_FLUSA</name>
<evidence type="ECO:0000313" key="2">
    <source>
        <dbReference type="EMBL" id="BBH54558.1"/>
    </source>
</evidence>
<dbReference type="AlphaFoldDB" id="A0A4P2VNQ9"/>
<evidence type="ECO:0000313" key="3">
    <source>
        <dbReference type="Proteomes" id="UP000291236"/>
    </source>
</evidence>
<reference evidence="2 3" key="1">
    <citation type="submission" date="2018-12" db="EMBL/GenBank/DDBJ databases">
        <title>Rubrispira sanarue gen. nov., sp., nov., a member of the order Silvanigrellales, isolated from a brackish lake in Hamamatsu Japan.</title>
        <authorList>
            <person name="Maejima Y."/>
            <person name="Iino T."/>
            <person name="Muraguchi Y."/>
            <person name="Fukuda K."/>
            <person name="Nojiri H."/>
            <person name="Ohkuma M."/>
            <person name="Moriuchi R."/>
            <person name="Dohra H."/>
            <person name="Kimbara K."/>
            <person name="Shintani M."/>
        </authorList>
    </citation>
    <scope>NUCLEOTIDE SEQUENCE [LARGE SCALE GENOMIC DNA]</scope>
    <source>
        <strain evidence="2 3">RF1110005</strain>
    </source>
</reference>
<sequence>MKWPTNNIYKLRGSPANSLKLNPFIFLNLTHYVIINTSTLWEFKLLKITNKNYVYNFQNFI</sequence>
<keyword evidence="3" id="KW-1185">Reference proteome</keyword>
<dbReference type="KEGG" id="sbf:JCM31447_30290"/>
<accession>A0A4P2VNQ9</accession>
<evidence type="ECO:0000256" key="1">
    <source>
        <dbReference type="SAM" id="Phobius"/>
    </source>
</evidence>
<protein>
    <submittedName>
        <fullName evidence="2">Uncharacterized protein</fullName>
    </submittedName>
</protein>
<dbReference type="EMBL" id="AP019368">
    <property type="protein sequence ID" value="BBH54558.1"/>
    <property type="molecule type" value="Genomic_DNA"/>
</dbReference>